<evidence type="ECO:0000313" key="1">
    <source>
        <dbReference type="Proteomes" id="UP000095280"/>
    </source>
</evidence>
<dbReference type="AlphaFoldDB" id="A0A1I8GPD7"/>
<reference evidence="2" key="1">
    <citation type="submission" date="2016-11" db="UniProtKB">
        <authorList>
            <consortium name="WormBaseParasite"/>
        </authorList>
    </citation>
    <scope>IDENTIFICATION</scope>
</reference>
<dbReference type="Proteomes" id="UP000095280">
    <property type="component" value="Unplaced"/>
</dbReference>
<sequence>TTKIPQTMIQGNQENRATVYDNKIIDYINFILRSSDFESCEPQQVVQLRQTIANLVISLIEENSPEALVIAREVKDTLDKGALYRAMSECYEAQQRTGKDGGFLVRLFKKEENRELKEAMYEVGFTFYVILARLYDIDPAMGKKGESIAKLSFEKLVM</sequence>
<accession>A0A1I8GPD7</accession>
<dbReference type="WBParaSite" id="maker-uti_cns_0002534-snap-gene-0.6-mRNA-1">
    <property type="protein sequence ID" value="maker-uti_cns_0002534-snap-gene-0.6-mRNA-1"/>
    <property type="gene ID" value="maker-uti_cns_0002534-snap-gene-0.6"/>
</dbReference>
<keyword evidence="1" id="KW-1185">Reference proteome</keyword>
<name>A0A1I8GPD7_9PLAT</name>
<proteinExistence type="predicted"/>
<protein>
    <submittedName>
        <fullName evidence="2">Chromosome partitioning protein ParB</fullName>
    </submittedName>
</protein>
<organism evidence="1 2">
    <name type="scientific">Macrostomum lignano</name>
    <dbReference type="NCBI Taxonomy" id="282301"/>
    <lineage>
        <taxon>Eukaryota</taxon>
        <taxon>Metazoa</taxon>
        <taxon>Spiralia</taxon>
        <taxon>Lophotrochozoa</taxon>
        <taxon>Platyhelminthes</taxon>
        <taxon>Rhabditophora</taxon>
        <taxon>Macrostomorpha</taxon>
        <taxon>Macrostomida</taxon>
        <taxon>Macrostomidae</taxon>
        <taxon>Macrostomum</taxon>
    </lineage>
</organism>
<evidence type="ECO:0000313" key="2">
    <source>
        <dbReference type="WBParaSite" id="maker-uti_cns_0002534-snap-gene-0.6-mRNA-1"/>
    </source>
</evidence>